<feature type="chain" id="PRO_5047072233" description="Outer membrane protein beta-barrel domain-containing protein" evidence="1">
    <location>
        <begin position="21"/>
        <end position="437"/>
    </location>
</feature>
<gene>
    <name evidence="2" type="ORF">HBN54_002090</name>
</gene>
<accession>A0ABX1HK11</accession>
<evidence type="ECO:0000256" key="1">
    <source>
        <dbReference type="SAM" id="SignalP"/>
    </source>
</evidence>
<feature type="signal peptide" evidence="1">
    <location>
        <begin position="1"/>
        <end position="20"/>
    </location>
</feature>
<evidence type="ECO:0000313" key="3">
    <source>
        <dbReference type="Proteomes" id="UP000717634"/>
    </source>
</evidence>
<reference evidence="2 3" key="1">
    <citation type="submission" date="2020-03" db="EMBL/GenBank/DDBJ databases">
        <title>Genomic Encyclopedia of Type Strains, Phase IV (KMG-V): Genome sequencing to study the core and pangenomes of soil and plant-associated prokaryotes.</title>
        <authorList>
            <person name="Whitman W."/>
        </authorList>
    </citation>
    <scope>NUCLEOTIDE SEQUENCE [LARGE SCALE GENOMIC DNA]</scope>
    <source>
        <strain evidence="2 3">1B</strain>
    </source>
</reference>
<name>A0ABX1HK11_9BACT</name>
<dbReference type="EMBL" id="JAAVTK010000005">
    <property type="protein sequence ID" value="NKI89492.1"/>
    <property type="molecule type" value="Genomic_DNA"/>
</dbReference>
<dbReference type="RefSeq" id="WP_168673117.1">
    <property type="nucleotide sequence ID" value="NZ_JAAVTK010000005.1"/>
</dbReference>
<protein>
    <recommendedName>
        <fullName evidence="4">Outer membrane protein beta-barrel domain-containing protein</fullName>
    </recommendedName>
</protein>
<keyword evidence="3" id="KW-1185">Reference proteome</keyword>
<comment type="caution">
    <text evidence="2">The sequence shown here is derived from an EMBL/GenBank/DDBJ whole genome shotgun (WGS) entry which is preliminary data.</text>
</comment>
<evidence type="ECO:0000313" key="2">
    <source>
        <dbReference type="EMBL" id="NKI89492.1"/>
    </source>
</evidence>
<dbReference type="Proteomes" id="UP000717634">
    <property type="component" value="Unassembled WGS sequence"/>
</dbReference>
<organism evidence="2 3">
    <name type="scientific">Hymenobacter artigasi</name>
    <dbReference type="NCBI Taxonomy" id="2719616"/>
    <lineage>
        <taxon>Bacteria</taxon>
        <taxon>Pseudomonadati</taxon>
        <taxon>Bacteroidota</taxon>
        <taxon>Cytophagia</taxon>
        <taxon>Cytophagales</taxon>
        <taxon>Hymenobacteraceae</taxon>
        <taxon>Hymenobacter</taxon>
    </lineage>
</organism>
<sequence>MKTPLLTILLALALPLFGVAQTTREALTAAAEATTQAAGKSAKALAAVQAAGKTLKALPNSLTLNGLLRNKDKDDLKEATDQAKTALAAAREANVAAVAAFRAAAEAYDKVKGAVASPATATDPIEKIRQEAVQRIAASSQQAASQAQLKTAQAVLQSDNIVAQAQQVVQHLEAVAVATDATERKTEMGLAVTASEKIITDGQAVNKVATAAAGAATTIADSPQTPTNSPTDGKLIGSRNIKFGVGFGGGYNLNHTYSYSLGASSNAASNYALTRERLTPYSGVVSGIVAYNKTVYYYKHFDNDGNPVGEAEPSPYPLSVLLALNLVDFTAAGSGFNRKLDLGMGLGIRFDEHFQLGILLEATSQRFVRDYYLQFMNAPVPDYKTNTFLTSLNPSDDTYFVSRTVLSVGLKLIYILTDDRPKEKDELKARAELNALR</sequence>
<evidence type="ECO:0008006" key="4">
    <source>
        <dbReference type="Google" id="ProtNLM"/>
    </source>
</evidence>
<keyword evidence="1" id="KW-0732">Signal</keyword>
<proteinExistence type="predicted"/>